<reference evidence="3 4" key="1">
    <citation type="journal article" date="2019" name="Int. J. Syst. Evol. Microbiol.">
        <title>The Global Catalogue of Microorganisms (GCM) 10K type strain sequencing project: providing services to taxonomists for standard genome sequencing and annotation.</title>
        <authorList>
            <consortium name="The Broad Institute Genomics Platform"/>
            <consortium name="The Broad Institute Genome Sequencing Center for Infectious Disease"/>
            <person name="Wu L."/>
            <person name="Ma J."/>
        </authorList>
    </citation>
    <scope>NUCLEOTIDE SEQUENCE [LARGE SCALE GENOMIC DNA]</scope>
    <source>
        <strain evidence="3 4">JCM 15628</strain>
    </source>
</reference>
<feature type="domain" description="Fido" evidence="2">
    <location>
        <begin position="133"/>
        <end position="281"/>
    </location>
</feature>
<dbReference type="EMBL" id="BAAAPU010000011">
    <property type="protein sequence ID" value="GAA1992272.1"/>
    <property type="molecule type" value="Genomic_DNA"/>
</dbReference>
<organism evidence="3 4">
    <name type="scientific">Terrabacter lapilli</name>
    <dbReference type="NCBI Taxonomy" id="436231"/>
    <lineage>
        <taxon>Bacteria</taxon>
        <taxon>Bacillati</taxon>
        <taxon>Actinomycetota</taxon>
        <taxon>Actinomycetes</taxon>
        <taxon>Micrococcales</taxon>
        <taxon>Intrasporangiaceae</taxon>
        <taxon>Terrabacter</taxon>
    </lineage>
</organism>
<name>A0ABN2STL6_9MICO</name>
<dbReference type="SUPFAM" id="SSF140931">
    <property type="entry name" value="Fic-like"/>
    <property type="match status" value="1"/>
</dbReference>
<feature type="region of interest" description="Disordered" evidence="1">
    <location>
        <begin position="1"/>
        <end position="22"/>
    </location>
</feature>
<comment type="caution">
    <text evidence="3">The sequence shown here is derived from an EMBL/GenBank/DDBJ whole genome shotgun (WGS) entry which is preliminary data.</text>
</comment>
<dbReference type="InterPro" id="IPR036597">
    <property type="entry name" value="Fido-like_dom_sf"/>
</dbReference>
<accession>A0ABN2STL6</accession>
<proteinExistence type="predicted"/>
<dbReference type="Proteomes" id="UP001500013">
    <property type="component" value="Unassembled WGS sequence"/>
</dbReference>
<dbReference type="PROSITE" id="PS51459">
    <property type="entry name" value="FIDO"/>
    <property type="match status" value="1"/>
</dbReference>
<gene>
    <name evidence="3" type="ORF">GCM10009817_38030</name>
</gene>
<dbReference type="Gene3D" id="1.10.3290.10">
    <property type="entry name" value="Fido-like domain"/>
    <property type="match status" value="1"/>
</dbReference>
<evidence type="ECO:0000256" key="1">
    <source>
        <dbReference type="SAM" id="MobiDB-lite"/>
    </source>
</evidence>
<protein>
    <submittedName>
        <fullName evidence="3">Oxidoreductase</fullName>
    </submittedName>
</protein>
<sequence length="306" mass="31434">MPDPIPSRATPSGGETHAPRASQHAALVDQLLTLVELPGVRERADAAREACTRLRFHEALRRRIPEASAESRVRGAQASAALDGAEFPVDLVRELMSGAREWPADLDPGLRTLKGAVAATAESERIVSLVRTAPLQALARLHVAAAAPFVDGNALGRPRVGTEDCTELVDLGPAPAPTVVAARLASVSDVVVASAGSTRVPASVVAALVHAEIVAIRPFVHGNGLVARAMERALVQALGLDPTGVAVPEAGHVAGGGPAYLGALTAYAEGGARGVGLWLTQAGDALVRGAAEGERISDAVRVGRLR</sequence>
<keyword evidence="4" id="KW-1185">Reference proteome</keyword>
<dbReference type="InterPro" id="IPR003812">
    <property type="entry name" value="Fido"/>
</dbReference>
<evidence type="ECO:0000313" key="4">
    <source>
        <dbReference type="Proteomes" id="UP001500013"/>
    </source>
</evidence>
<evidence type="ECO:0000313" key="3">
    <source>
        <dbReference type="EMBL" id="GAA1992272.1"/>
    </source>
</evidence>
<dbReference type="RefSeq" id="WP_344066488.1">
    <property type="nucleotide sequence ID" value="NZ_BAAAPU010000011.1"/>
</dbReference>
<evidence type="ECO:0000259" key="2">
    <source>
        <dbReference type="PROSITE" id="PS51459"/>
    </source>
</evidence>